<accession>A0AAC8W0W6</accession>
<dbReference type="SUPFAM" id="SSF81901">
    <property type="entry name" value="HCP-like"/>
    <property type="match status" value="1"/>
</dbReference>
<dbReference type="InterPro" id="IPR011990">
    <property type="entry name" value="TPR-like_helical_dom_sf"/>
</dbReference>
<evidence type="ECO:0000313" key="1">
    <source>
        <dbReference type="EMBL" id="ALG72901.1"/>
    </source>
</evidence>
<protein>
    <recommendedName>
        <fullName evidence="3">Sel1 repeat family protein</fullName>
    </recommendedName>
</protein>
<reference evidence="1 2" key="2">
    <citation type="journal article" date="2016" name="Genome Announc.">
        <title>Complete Genome Sequence of a Strain of Azospirillum thiophilum Isolated from a Sulfide Spring.</title>
        <authorList>
            <person name="Fomenkov A."/>
            <person name="Vincze T."/>
            <person name="Grabovich M."/>
            <person name="Anton B.P."/>
            <person name="Dubinina G."/>
            <person name="Orlova M."/>
            <person name="Belousova E."/>
            <person name="Roberts R.J."/>
        </authorList>
    </citation>
    <scope>NUCLEOTIDE SEQUENCE [LARGE SCALE GENOMIC DNA]</scope>
    <source>
        <strain evidence="1 2">BV-S</strain>
    </source>
</reference>
<dbReference type="KEGG" id="ati:AL072_18245"/>
<keyword evidence="2" id="KW-1185">Reference proteome</keyword>
<dbReference type="PANTHER" id="PTHR11102:SF160">
    <property type="entry name" value="ERAD-ASSOCIATED E3 UBIQUITIN-PROTEIN LIGASE COMPONENT HRD3"/>
    <property type="match status" value="1"/>
</dbReference>
<organism evidence="1 2">
    <name type="scientific">Azospirillum thiophilum</name>
    <dbReference type="NCBI Taxonomy" id="528244"/>
    <lineage>
        <taxon>Bacteria</taxon>
        <taxon>Pseudomonadati</taxon>
        <taxon>Pseudomonadota</taxon>
        <taxon>Alphaproteobacteria</taxon>
        <taxon>Rhodospirillales</taxon>
        <taxon>Azospirillaceae</taxon>
        <taxon>Azospirillum</taxon>
    </lineage>
</organism>
<dbReference type="EMBL" id="CP012402">
    <property type="protein sequence ID" value="ALG72901.1"/>
    <property type="molecule type" value="Genomic_DNA"/>
</dbReference>
<dbReference type="RefSeq" id="WP_045582877.1">
    <property type="nucleotide sequence ID" value="NZ_CP012402.1"/>
</dbReference>
<dbReference type="InterPro" id="IPR006597">
    <property type="entry name" value="Sel1-like"/>
</dbReference>
<evidence type="ECO:0008006" key="3">
    <source>
        <dbReference type="Google" id="ProtNLM"/>
    </source>
</evidence>
<proteinExistence type="predicted"/>
<dbReference type="SMART" id="SM00671">
    <property type="entry name" value="SEL1"/>
    <property type="match status" value="5"/>
</dbReference>
<dbReference type="InterPro" id="IPR050767">
    <property type="entry name" value="Sel1_AlgK"/>
</dbReference>
<reference evidence="2" key="1">
    <citation type="submission" date="2015-08" db="EMBL/GenBank/DDBJ databases">
        <title>Complete Genome Sequence of Azospirillum thiophilum BV-S.</title>
        <authorList>
            <person name="Fomenkov A."/>
            <person name="Vincze T."/>
            <person name="Grabovich M."/>
            <person name="Dubinina G."/>
            <person name="Orlova M."/>
            <person name="Belousova E."/>
            <person name="Roberts R.J."/>
        </authorList>
    </citation>
    <scope>NUCLEOTIDE SEQUENCE [LARGE SCALE GENOMIC DNA]</scope>
    <source>
        <strain evidence="2">BV-S</strain>
    </source>
</reference>
<dbReference type="PANTHER" id="PTHR11102">
    <property type="entry name" value="SEL-1-LIKE PROTEIN"/>
    <property type="match status" value="1"/>
</dbReference>
<evidence type="ECO:0000313" key="2">
    <source>
        <dbReference type="Proteomes" id="UP000069935"/>
    </source>
</evidence>
<dbReference type="Pfam" id="PF08238">
    <property type="entry name" value="Sel1"/>
    <property type="match status" value="5"/>
</dbReference>
<gene>
    <name evidence="1" type="ORF">AL072_18245</name>
</gene>
<name>A0AAC8W0W6_9PROT</name>
<dbReference type="Gene3D" id="1.25.40.10">
    <property type="entry name" value="Tetratricopeptide repeat domain"/>
    <property type="match status" value="1"/>
</dbReference>
<sequence>MAEGTRASCSPGLSIADTLLALGQSCLDRGEGDRAVAWFRSAARGGDARAITMLGRCLEHGWGIQADPCQAAAHYRRAADLGDGWAMFNLADLHCHGIGVPADDEAAYRLYAASASRGNAKALNMLGLFHESGRAVPAAHGAARALFRAAAEGGDCWGRFNHARMLLRDGSAEEALRWFRLALDSGFPDFYRSMAAALAPHPDPRIRALATQAGAKASACAGPAHRNEVRP</sequence>
<dbReference type="Proteomes" id="UP000069935">
    <property type="component" value="Chromosome 2"/>
</dbReference>
<dbReference type="AlphaFoldDB" id="A0AAC8W0W6"/>